<accession>A0A2S9YN10</accession>
<evidence type="ECO:0000256" key="1">
    <source>
        <dbReference type="ARBA" id="ARBA00010990"/>
    </source>
</evidence>
<evidence type="ECO:0000259" key="3">
    <source>
        <dbReference type="Pfam" id="PF01648"/>
    </source>
</evidence>
<dbReference type="GO" id="GO:0000287">
    <property type="term" value="F:magnesium ion binding"/>
    <property type="evidence" value="ECO:0007669"/>
    <property type="project" value="InterPro"/>
</dbReference>
<dbReference type="GO" id="GO:0019878">
    <property type="term" value="P:lysine biosynthetic process via aminoadipic acid"/>
    <property type="evidence" value="ECO:0007669"/>
    <property type="project" value="TreeGrafter"/>
</dbReference>
<proteinExistence type="inferred from homology"/>
<protein>
    <submittedName>
        <fullName evidence="4">4'-phosphopantetheinyl transferase psf-1</fullName>
        <ecNumber evidence="4">2.7.8.-</ecNumber>
    </submittedName>
</protein>
<evidence type="ECO:0000313" key="5">
    <source>
        <dbReference type="Proteomes" id="UP000238823"/>
    </source>
</evidence>
<name>A0A2S9YN10_9BACT</name>
<dbReference type="Proteomes" id="UP000238823">
    <property type="component" value="Unassembled WGS sequence"/>
</dbReference>
<dbReference type="Gene3D" id="3.90.470.20">
    <property type="entry name" value="4'-phosphopantetheinyl transferase domain"/>
    <property type="match status" value="2"/>
</dbReference>
<dbReference type="InterPro" id="IPR037143">
    <property type="entry name" value="4-PPantetheinyl_Trfase_dom_sf"/>
</dbReference>
<organism evidence="4 5">
    <name type="scientific">Enhygromyxa salina</name>
    <dbReference type="NCBI Taxonomy" id="215803"/>
    <lineage>
        <taxon>Bacteria</taxon>
        <taxon>Pseudomonadati</taxon>
        <taxon>Myxococcota</taxon>
        <taxon>Polyangia</taxon>
        <taxon>Nannocystales</taxon>
        <taxon>Nannocystaceae</taxon>
        <taxon>Enhygromyxa</taxon>
    </lineage>
</organism>
<keyword evidence="2 4" id="KW-0808">Transferase</keyword>
<dbReference type="InterPro" id="IPR008278">
    <property type="entry name" value="4-PPantetheinyl_Trfase_dom"/>
</dbReference>
<sequence>MSTPGSHRVVVRHINLDRVDIDAVLAQPALSEDERARVDCFRHPDSRRGYVGVRLLVRWLLSQLSGQLGGVDVALGAWRYALNPWGKPAVAWPKLEVPLHFNLSKTRGRAVIAASAGFELGCDIEAPDPRGDELALAGRYFHPEEFRWLAEQPAAARAHAFTRLWTLKEAYAKARGRGLSLGLDRICVGASETPVRVREAGFDSSGWRYCERELAGCQFALACPGPATVDWAELDPGTLLELSASPSR</sequence>
<dbReference type="PANTHER" id="PTHR12215:SF10">
    <property type="entry name" value="L-AMINOADIPATE-SEMIALDEHYDE DEHYDROGENASE-PHOSPHOPANTETHEINYL TRANSFERASE"/>
    <property type="match status" value="1"/>
</dbReference>
<dbReference type="GO" id="GO:0005829">
    <property type="term" value="C:cytosol"/>
    <property type="evidence" value="ECO:0007669"/>
    <property type="project" value="TreeGrafter"/>
</dbReference>
<gene>
    <name evidence="4" type="primary">psf-1_2</name>
    <name evidence="4" type="ORF">ENSA7_37890</name>
</gene>
<dbReference type="Pfam" id="PF01648">
    <property type="entry name" value="ACPS"/>
    <property type="match status" value="1"/>
</dbReference>
<dbReference type="RefSeq" id="WP_106090758.1">
    <property type="nucleotide sequence ID" value="NZ_PVNL01000074.1"/>
</dbReference>
<dbReference type="GO" id="GO:0008897">
    <property type="term" value="F:holo-[acyl-carrier-protein] synthase activity"/>
    <property type="evidence" value="ECO:0007669"/>
    <property type="project" value="InterPro"/>
</dbReference>
<comment type="similarity">
    <text evidence="1">Belongs to the P-Pant transferase superfamily. Gsp/Sfp/HetI/AcpT family.</text>
</comment>
<evidence type="ECO:0000313" key="4">
    <source>
        <dbReference type="EMBL" id="PRQ06470.1"/>
    </source>
</evidence>
<dbReference type="OrthoDB" id="9808281at2"/>
<feature type="domain" description="4'-phosphopantetheinyl transferase" evidence="3">
    <location>
        <begin position="120"/>
        <end position="189"/>
    </location>
</feature>
<dbReference type="AlphaFoldDB" id="A0A2S9YN10"/>
<dbReference type="EMBL" id="PVNL01000074">
    <property type="protein sequence ID" value="PRQ06470.1"/>
    <property type="molecule type" value="Genomic_DNA"/>
</dbReference>
<evidence type="ECO:0000256" key="2">
    <source>
        <dbReference type="ARBA" id="ARBA00022679"/>
    </source>
</evidence>
<comment type="caution">
    <text evidence="4">The sequence shown here is derived from an EMBL/GenBank/DDBJ whole genome shotgun (WGS) entry which is preliminary data.</text>
</comment>
<dbReference type="SUPFAM" id="SSF56214">
    <property type="entry name" value="4'-phosphopantetheinyl transferase"/>
    <property type="match status" value="2"/>
</dbReference>
<dbReference type="EC" id="2.7.8.-" evidence="4"/>
<dbReference type="PANTHER" id="PTHR12215">
    <property type="entry name" value="PHOSPHOPANTETHEINE TRANSFERASE"/>
    <property type="match status" value="1"/>
</dbReference>
<reference evidence="4 5" key="1">
    <citation type="submission" date="2018-03" db="EMBL/GenBank/DDBJ databases">
        <title>Draft Genome Sequences of the Obligatory Marine Myxobacteria Enhygromyxa salina SWB007.</title>
        <authorList>
            <person name="Poehlein A."/>
            <person name="Moghaddam J.A."/>
            <person name="Harms H."/>
            <person name="Alanjari M."/>
            <person name="Koenig G.M."/>
            <person name="Daniel R."/>
            <person name="Schaeberle T.F."/>
        </authorList>
    </citation>
    <scope>NUCLEOTIDE SEQUENCE [LARGE SCALE GENOMIC DNA]</scope>
    <source>
        <strain evidence="4 5">SWB007</strain>
    </source>
</reference>
<dbReference type="InterPro" id="IPR050559">
    <property type="entry name" value="P-Pant_transferase_sf"/>
</dbReference>